<organism evidence="1 2">
    <name type="scientific">Agrobacterium tumefaciens</name>
    <dbReference type="NCBI Taxonomy" id="358"/>
    <lineage>
        <taxon>Bacteria</taxon>
        <taxon>Pseudomonadati</taxon>
        <taxon>Pseudomonadota</taxon>
        <taxon>Alphaproteobacteria</taxon>
        <taxon>Hyphomicrobiales</taxon>
        <taxon>Rhizobiaceae</taxon>
        <taxon>Rhizobium/Agrobacterium group</taxon>
        <taxon>Agrobacterium</taxon>
        <taxon>Agrobacterium tumefaciens complex</taxon>
    </lineage>
</organism>
<dbReference type="Proteomes" id="UP000298579">
    <property type="component" value="Chromosome linear"/>
</dbReference>
<dbReference type="RefSeq" id="WP_080827598.1">
    <property type="nucleotide sequence ID" value="NZ_CP039889.1"/>
</dbReference>
<evidence type="ECO:0000313" key="2">
    <source>
        <dbReference type="Proteomes" id="UP000298579"/>
    </source>
</evidence>
<accession>A0AAE6BHV4</accession>
<gene>
    <name evidence="1" type="ORF">CFBP5877_24545</name>
</gene>
<name>A0AAE6BHV4_AGRTU</name>
<dbReference type="AlphaFoldDB" id="A0AAE6BHV4"/>
<sequence>MMWKVSGLEGIPTSWNGSFLVVDPVTEAISADPRKDVGVYNSNLLIFDLDKITDDVLVTASWQEAAGKRNRTAELHRLKYKQIIASIIGDADLTKRITEDWFILNTKQKIGEGEHYNAEMDYMMELYAAYGGDDLNEAAMIITNCLNNIKSNLVCLTRFEEAVKQFSPIYFRVLG</sequence>
<proteinExistence type="predicted"/>
<evidence type="ECO:0000313" key="1">
    <source>
        <dbReference type="EMBL" id="QCL82213.1"/>
    </source>
</evidence>
<protein>
    <submittedName>
        <fullName evidence="1">Uncharacterized protein</fullName>
    </submittedName>
</protein>
<dbReference type="EMBL" id="CP039898">
    <property type="protein sequence ID" value="QCL82213.1"/>
    <property type="molecule type" value="Genomic_DNA"/>
</dbReference>
<reference evidence="1 2" key="1">
    <citation type="submission" date="2019-04" db="EMBL/GenBank/DDBJ databases">
        <title>Complete genome sequence of Agrobacterium tumefaciens CFBP5877.</title>
        <authorList>
            <person name="Huang Y.-Y."/>
            <person name="Chiang H.-Y."/>
            <person name="Chou L."/>
            <person name="Lai E.-M."/>
            <person name="Kuo C.-H."/>
        </authorList>
    </citation>
    <scope>NUCLEOTIDE SEQUENCE [LARGE SCALE GENOMIC DNA]</scope>
    <source>
        <strain evidence="1 2">CFBP5877</strain>
    </source>
</reference>